<name>M7Z4N5_TRIUA</name>
<sequence>MTKHVLSTEAGSSTQAFLCKWHYGGLESCHEAEEEEWQIVEVKSINSMDENKLWYKISEQRTYVCSGYSLIDVNGPSESGGPRILSS</sequence>
<reference evidence="1" key="1">
    <citation type="journal article" date="2013" name="Nature">
        <title>Draft genome of the wheat A-genome progenitor Triticum urartu.</title>
        <authorList>
            <person name="Ling H.Q."/>
            <person name="Zhao S."/>
            <person name="Liu D."/>
            <person name="Wang J."/>
            <person name="Sun H."/>
            <person name="Zhang C."/>
            <person name="Fan H."/>
            <person name="Li D."/>
            <person name="Dong L."/>
            <person name="Tao Y."/>
            <person name="Gao C."/>
            <person name="Wu H."/>
            <person name="Li Y."/>
            <person name="Cui Y."/>
            <person name="Guo X."/>
            <person name="Zheng S."/>
            <person name="Wang B."/>
            <person name="Yu K."/>
            <person name="Liang Q."/>
            <person name="Yang W."/>
            <person name="Lou X."/>
            <person name="Chen J."/>
            <person name="Feng M."/>
            <person name="Jian J."/>
            <person name="Zhang X."/>
            <person name="Luo G."/>
            <person name="Jiang Y."/>
            <person name="Liu J."/>
            <person name="Wang Z."/>
            <person name="Sha Y."/>
            <person name="Zhang B."/>
            <person name="Wu H."/>
            <person name="Tang D."/>
            <person name="Shen Q."/>
            <person name="Xue P."/>
            <person name="Zou S."/>
            <person name="Wang X."/>
            <person name="Liu X."/>
            <person name="Wang F."/>
            <person name="Yang Y."/>
            <person name="An X."/>
            <person name="Dong Z."/>
            <person name="Zhang K."/>
            <person name="Zhang X."/>
            <person name="Luo M.C."/>
            <person name="Dvorak J."/>
            <person name="Tong Y."/>
            <person name="Wang J."/>
            <person name="Yang H."/>
            <person name="Li Z."/>
            <person name="Wang D."/>
            <person name="Zhang A."/>
            <person name="Wang J."/>
        </authorList>
    </citation>
    <scope>NUCLEOTIDE SEQUENCE</scope>
</reference>
<dbReference type="EMBL" id="KD181939">
    <property type="protein sequence ID" value="EMS54481.1"/>
    <property type="molecule type" value="Genomic_DNA"/>
</dbReference>
<protein>
    <submittedName>
        <fullName evidence="1">Uncharacterized protein</fullName>
    </submittedName>
</protein>
<organism evidence="1">
    <name type="scientific">Triticum urartu</name>
    <name type="common">Red wild einkorn</name>
    <name type="synonym">Crithodium urartu</name>
    <dbReference type="NCBI Taxonomy" id="4572"/>
    <lineage>
        <taxon>Eukaryota</taxon>
        <taxon>Viridiplantae</taxon>
        <taxon>Streptophyta</taxon>
        <taxon>Embryophyta</taxon>
        <taxon>Tracheophyta</taxon>
        <taxon>Spermatophyta</taxon>
        <taxon>Magnoliopsida</taxon>
        <taxon>Liliopsida</taxon>
        <taxon>Poales</taxon>
        <taxon>Poaceae</taxon>
        <taxon>BOP clade</taxon>
        <taxon>Pooideae</taxon>
        <taxon>Triticodae</taxon>
        <taxon>Triticeae</taxon>
        <taxon>Triticinae</taxon>
        <taxon>Triticum</taxon>
    </lineage>
</organism>
<accession>M7Z4N5</accession>
<proteinExistence type="predicted"/>
<dbReference type="AlphaFoldDB" id="M7Z4N5"/>
<evidence type="ECO:0000313" key="1">
    <source>
        <dbReference type="EMBL" id="EMS54481.1"/>
    </source>
</evidence>
<gene>
    <name evidence="1" type="ORF">TRIUR3_15153</name>
</gene>